<dbReference type="PANTHER" id="PTHR45586:SF16">
    <property type="entry name" value="DOMAIN PROTEIN, PUTATIVE-RELATED"/>
    <property type="match status" value="1"/>
</dbReference>
<dbReference type="Pfam" id="PF13432">
    <property type="entry name" value="TPR_16"/>
    <property type="match status" value="4"/>
</dbReference>
<dbReference type="AlphaFoldDB" id="A0A9X0QBV6"/>
<feature type="repeat" description="TPR" evidence="3">
    <location>
        <begin position="99"/>
        <end position="132"/>
    </location>
</feature>
<feature type="repeat" description="TPR" evidence="3">
    <location>
        <begin position="65"/>
        <end position="98"/>
    </location>
</feature>
<dbReference type="PANTHER" id="PTHR45586">
    <property type="entry name" value="TPR REPEAT-CONTAINING PROTEIN PA4667"/>
    <property type="match status" value="1"/>
</dbReference>
<dbReference type="EMBL" id="JACHEB010000002">
    <property type="protein sequence ID" value="MBB5327509.1"/>
    <property type="molecule type" value="Genomic_DNA"/>
</dbReference>
<dbReference type="PROSITE" id="PS50005">
    <property type="entry name" value="TPR"/>
    <property type="match status" value="6"/>
</dbReference>
<dbReference type="Gene3D" id="1.25.40.10">
    <property type="entry name" value="Tetratricopeptide repeat domain"/>
    <property type="match status" value="3"/>
</dbReference>
<keyword evidence="1" id="KW-0677">Repeat</keyword>
<keyword evidence="6" id="KW-1185">Reference proteome</keyword>
<evidence type="ECO:0000256" key="3">
    <source>
        <dbReference type="PROSITE-ProRule" id="PRU00339"/>
    </source>
</evidence>
<dbReference type="SUPFAM" id="SSF48452">
    <property type="entry name" value="TPR-like"/>
    <property type="match status" value="2"/>
</dbReference>
<comment type="caution">
    <text evidence="5">The sequence shown here is derived from an EMBL/GenBank/DDBJ whole genome shotgun (WGS) entry which is preliminary data.</text>
</comment>
<organism evidence="5 6">
    <name type="scientific">Tunturiibacter gelidiferens</name>
    <dbReference type="NCBI Taxonomy" id="3069689"/>
    <lineage>
        <taxon>Bacteria</taxon>
        <taxon>Pseudomonadati</taxon>
        <taxon>Acidobacteriota</taxon>
        <taxon>Terriglobia</taxon>
        <taxon>Terriglobales</taxon>
        <taxon>Acidobacteriaceae</taxon>
        <taxon>Tunturiibacter</taxon>
    </lineage>
</organism>
<feature type="repeat" description="TPR" evidence="3">
    <location>
        <begin position="31"/>
        <end position="64"/>
    </location>
</feature>
<keyword evidence="2 3" id="KW-0802">TPR repeat</keyword>
<evidence type="ECO:0000256" key="2">
    <source>
        <dbReference type="ARBA" id="ARBA00022803"/>
    </source>
</evidence>
<evidence type="ECO:0000313" key="5">
    <source>
        <dbReference type="EMBL" id="MBB5327509.1"/>
    </source>
</evidence>
<dbReference type="Proteomes" id="UP000535182">
    <property type="component" value="Unassembled WGS sequence"/>
</dbReference>
<protein>
    <submittedName>
        <fullName evidence="5">Tetratricopeptide (TPR) repeat protein</fullName>
    </submittedName>
</protein>
<evidence type="ECO:0000256" key="4">
    <source>
        <dbReference type="SAM" id="MobiDB-lite"/>
    </source>
</evidence>
<sequence length="349" mass="39086">MQQALAYEKRGDFSAAEKIWSELVTDNPRNSDAWAHLGLIRALEGNYPEAVIAYREGLQLHSHLPGLEVDLGLALFKQQKLEEAVQPLQAAVAESPNDIKPKLLLAMSYYGLGKYAEAVPYLTAAVNSSPENLQLRMTLAQSCLWAEQYLCTLGQFQEIVRLSPESAQADMLAGEALDGLNKTEEAIKQFREAEKASPQEPDVHFGLGYLLWKEHNFDEAGEEFKLELKDNPNHAQALTYLADIAIKQNDDSSARSYLQRAFLQPKVIRLSYLDMGILDAAAGANEQAKANFLRAIEMDPAQKDAHWRLAHLYLSVGQRKEAQAEFAKMNELEQKDRDTVARQMAPKTQ</sequence>
<evidence type="ECO:0000313" key="6">
    <source>
        <dbReference type="Proteomes" id="UP000535182"/>
    </source>
</evidence>
<feature type="repeat" description="TPR" evidence="3">
    <location>
        <begin position="269"/>
        <end position="302"/>
    </location>
</feature>
<proteinExistence type="predicted"/>
<feature type="compositionally biased region" description="Basic and acidic residues" evidence="4">
    <location>
        <begin position="330"/>
        <end position="340"/>
    </location>
</feature>
<dbReference type="InterPro" id="IPR011990">
    <property type="entry name" value="TPR-like_helical_dom_sf"/>
</dbReference>
<feature type="repeat" description="TPR" evidence="3">
    <location>
        <begin position="167"/>
        <end position="200"/>
    </location>
</feature>
<dbReference type="SMART" id="SM00028">
    <property type="entry name" value="TPR"/>
    <property type="match status" value="7"/>
</dbReference>
<dbReference type="InterPro" id="IPR019734">
    <property type="entry name" value="TPR_rpt"/>
</dbReference>
<dbReference type="InterPro" id="IPR051012">
    <property type="entry name" value="CellSynth/LPSAsmb/PSIAsmb"/>
</dbReference>
<feature type="repeat" description="TPR" evidence="3">
    <location>
        <begin position="201"/>
        <end position="234"/>
    </location>
</feature>
<gene>
    <name evidence="5" type="ORF">HDF14_001114</name>
</gene>
<evidence type="ECO:0000256" key="1">
    <source>
        <dbReference type="ARBA" id="ARBA00022737"/>
    </source>
</evidence>
<dbReference type="Pfam" id="PF14559">
    <property type="entry name" value="TPR_19"/>
    <property type="match status" value="1"/>
</dbReference>
<dbReference type="RefSeq" id="WP_183974254.1">
    <property type="nucleotide sequence ID" value="NZ_JACHEB010000002.1"/>
</dbReference>
<feature type="region of interest" description="Disordered" evidence="4">
    <location>
        <begin position="330"/>
        <end position="349"/>
    </location>
</feature>
<accession>A0A9X0QBV6</accession>
<name>A0A9X0QBV6_9BACT</name>
<reference evidence="5 6" key="1">
    <citation type="submission" date="2020-08" db="EMBL/GenBank/DDBJ databases">
        <title>Genomic Encyclopedia of Type Strains, Phase IV (KMG-V): Genome sequencing to study the core and pangenomes of soil and plant-associated prokaryotes.</title>
        <authorList>
            <person name="Whitman W."/>
        </authorList>
    </citation>
    <scope>NUCLEOTIDE SEQUENCE [LARGE SCALE GENOMIC DNA]</scope>
    <source>
        <strain evidence="5 6">X5P2</strain>
    </source>
</reference>